<proteinExistence type="predicted"/>
<keyword evidence="2" id="KW-1185">Reference proteome</keyword>
<dbReference type="Gene3D" id="3.30.1240.10">
    <property type="match status" value="1"/>
</dbReference>
<dbReference type="Pfam" id="PF08282">
    <property type="entry name" value="Hydrolase_3"/>
    <property type="match status" value="1"/>
</dbReference>
<dbReference type="PANTHER" id="PTHR10000">
    <property type="entry name" value="PHOSPHOSERINE PHOSPHATASE"/>
    <property type="match status" value="1"/>
</dbReference>
<dbReference type="PROSITE" id="PS01229">
    <property type="entry name" value="COF_2"/>
    <property type="match status" value="1"/>
</dbReference>
<dbReference type="NCBIfam" id="TIGR00099">
    <property type="entry name" value="Cof-subfamily"/>
    <property type="match status" value="1"/>
</dbReference>
<dbReference type="SFLD" id="SFLDG01140">
    <property type="entry name" value="C2.B:_Phosphomannomutase_and_P"/>
    <property type="match status" value="1"/>
</dbReference>
<protein>
    <submittedName>
        <fullName evidence="1">Cof-type HAD-IIB family hydrolase</fullName>
    </submittedName>
</protein>
<dbReference type="InterPro" id="IPR023214">
    <property type="entry name" value="HAD_sf"/>
</dbReference>
<dbReference type="InterPro" id="IPR036412">
    <property type="entry name" value="HAD-like_sf"/>
</dbReference>
<dbReference type="GO" id="GO:0000287">
    <property type="term" value="F:magnesium ion binding"/>
    <property type="evidence" value="ECO:0007669"/>
    <property type="project" value="TreeGrafter"/>
</dbReference>
<dbReference type="Proteomes" id="UP000431092">
    <property type="component" value="Unassembled WGS sequence"/>
</dbReference>
<accession>A0A6I3IDY8</accession>
<gene>
    <name evidence="1" type="ORF">GGG17_11015</name>
</gene>
<comment type="caution">
    <text evidence="1">The sequence shown here is derived from an EMBL/GenBank/DDBJ whole genome shotgun (WGS) entry which is preliminary data.</text>
</comment>
<dbReference type="SFLD" id="SFLDS00003">
    <property type="entry name" value="Haloacid_Dehalogenase"/>
    <property type="match status" value="1"/>
</dbReference>
<dbReference type="Gene3D" id="3.40.50.1000">
    <property type="entry name" value="HAD superfamily/HAD-like"/>
    <property type="match status" value="1"/>
</dbReference>
<dbReference type="NCBIfam" id="TIGR01484">
    <property type="entry name" value="HAD-SF-IIB"/>
    <property type="match status" value="1"/>
</dbReference>
<dbReference type="InterPro" id="IPR006379">
    <property type="entry name" value="HAD-SF_hydro_IIB"/>
</dbReference>
<dbReference type="SUPFAM" id="SSF56784">
    <property type="entry name" value="HAD-like"/>
    <property type="match status" value="1"/>
</dbReference>
<evidence type="ECO:0000313" key="1">
    <source>
        <dbReference type="EMBL" id="MTB72488.1"/>
    </source>
</evidence>
<dbReference type="AlphaFoldDB" id="A0A6I3IDY8"/>
<sequence length="269" mass="28626">MFRLIAVDIDGTLLRSDKTVSPRTRDALRTARDQGAVLMLASGRPEHGLRHLAETLGLGLERLVLASCNGAAVVDAETEEIICHRTLDPALVVRVLDLVEELGLAAMTPLGHVVQATREDGYNVSAEAPANGMELAITPRFEDLGEPLHKVLVCAEPALLARHVETFRRELHGQAELALSAPFYLEITPPGVDKGSGLLDYCAARDLDPAEAAAFGDNENDLPMLRAAGTGVAMGNALDHVKDGADRVTASNDDDGIAVVLEEHFASTS</sequence>
<dbReference type="GO" id="GO:0005829">
    <property type="term" value="C:cytosol"/>
    <property type="evidence" value="ECO:0007669"/>
    <property type="project" value="TreeGrafter"/>
</dbReference>
<dbReference type="EMBL" id="WLVL01000039">
    <property type="protein sequence ID" value="MTB72488.1"/>
    <property type="molecule type" value="Genomic_DNA"/>
</dbReference>
<evidence type="ECO:0000313" key="2">
    <source>
        <dbReference type="Proteomes" id="UP000431092"/>
    </source>
</evidence>
<keyword evidence="1" id="KW-0378">Hydrolase</keyword>
<organism evidence="1 2">
    <name type="scientific">Arsenicicoccus cauae</name>
    <dbReference type="NCBI Taxonomy" id="2663847"/>
    <lineage>
        <taxon>Bacteria</taxon>
        <taxon>Bacillati</taxon>
        <taxon>Actinomycetota</taxon>
        <taxon>Actinomycetes</taxon>
        <taxon>Micrococcales</taxon>
        <taxon>Intrasporangiaceae</taxon>
        <taxon>Arsenicicoccus</taxon>
    </lineage>
</organism>
<name>A0A6I3IDY8_9MICO</name>
<dbReference type="GO" id="GO:0016791">
    <property type="term" value="F:phosphatase activity"/>
    <property type="evidence" value="ECO:0007669"/>
    <property type="project" value="UniProtKB-ARBA"/>
</dbReference>
<dbReference type="CDD" id="cd07516">
    <property type="entry name" value="HAD_Pase"/>
    <property type="match status" value="1"/>
</dbReference>
<reference evidence="1 2" key="1">
    <citation type="submission" date="2019-11" db="EMBL/GenBank/DDBJ databases">
        <title>Whole genome sequencing identifies a novel species of the genus Arsenicicoccus isolated from human blood.</title>
        <authorList>
            <person name="Jeong J.H."/>
            <person name="Kweon O.J."/>
            <person name="Kim H.R."/>
            <person name="Kim T.-H."/>
            <person name="Ha S.-M."/>
            <person name="Lee M.-K."/>
        </authorList>
    </citation>
    <scope>NUCLEOTIDE SEQUENCE [LARGE SCALE GENOMIC DNA]</scope>
    <source>
        <strain evidence="1 2">MKL-02</strain>
    </source>
</reference>
<dbReference type="InterPro" id="IPR000150">
    <property type="entry name" value="Cof"/>
</dbReference>
<dbReference type="RefSeq" id="WP_154593764.1">
    <property type="nucleotide sequence ID" value="NZ_WLVL01000039.1"/>
</dbReference>
<dbReference type="PANTHER" id="PTHR10000:SF8">
    <property type="entry name" value="HAD SUPERFAMILY HYDROLASE-LIKE, TYPE 3"/>
    <property type="match status" value="1"/>
</dbReference>